<feature type="transmembrane region" description="Helical" evidence="8">
    <location>
        <begin position="135"/>
        <end position="156"/>
    </location>
</feature>
<dbReference type="GO" id="GO:0005886">
    <property type="term" value="C:plasma membrane"/>
    <property type="evidence" value="ECO:0007669"/>
    <property type="project" value="UniProtKB-SubCell"/>
</dbReference>
<keyword evidence="5 8" id="KW-0812">Transmembrane</keyword>
<keyword evidence="6 8" id="KW-1133">Transmembrane helix</keyword>
<evidence type="ECO:0000313" key="9">
    <source>
        <dbReference type="EMBL" id="QGA66873.1"/>
    </source>
</evidence>
<dbReference type="Pfam" id="PF01914">
    <property type="entry name" value="MarC"/>
    <property type="match status" value="1"/>
</dbReference>
<dbReference type="Proteomes" id="UP000348942">
    <property type="component" value="Chromosome 2"/>
</dbReference>
<dbReference type="AlphaFoldDB" id="A0A5Q0TI49"/>
<dbReference type="InterPro" id="IPR002771">
    <property type="entry name" value="Multi_antbiot-R_MarC"/>
</dbReference>
<evidence type="ECO:0000256" key="8">
    <source>
        <dbReference type="RuleBase" id="RU362048"/>
    </source>
</evidence>
<keyword evidence="3" id="KW-1003">Cell membrane</keyword>
<evidence type="ECO:0000256" key="6">
    <source>
        <dbReference type="ARBA" id="ARBA00022989"/>
    </source>
</evidence>
<keyword evidence="7 8" id="KW-0472">Membrane</keyword>
<sequence>MKEFIQATLTILALVNPAICAQMFNECTSNLNKEQKFKEAFKTVVTIGIVLLLAAFGGTSLLHVFGISLQAFSCAGGGILVWIGAGMIKSAQSKNQDLEEHPSAGSVAPLILFAASPGTITGVITVAASHSSLGIPLTAMIGVGATLLVLALVFVLSIQSSGDNKEPTTARKMITSYMGVIVIAMGVQFILSGVKTFMF</sequence>
<keyword evidence="4" id="KW-0997">Cell inner membrane</keyword>
<feature type="transmembrane region" description="Helical" evidence="8">
    <location>
        <begin position="69"/>
        <end position="88"/>
    </location>
</feature>
<reference evidence="9 10" key="1">
    <citation type="submission" date="2019-10" db="EMBL/GenBank/DDBJ databases">
        <title>Vibrio sp. nov., isolated from Coralline algae surface.</title>
        <authorList>
            <person name="Geng Y."/>
            <person name="Zhang X."/>
        </authorList>
    </citation>
    <scope>NUCLEOTIDE SEQUENCE [LARGE SCALE GENOMIC DNA]</scope>
    <source>
        <strain evidence="9 10">SM1977</strain>
    </source>
</reference>
<organism evidence="9 10">
    <name type="scientific">Vibrio algicola</name>
    <dbReference type="NCBI Taxonomy" id="2662262"/>
    <lineage>
        <taxon>Bacteria</taxon>
        <taxon>Pseudomonadati</taxon>
        <taxon>Pseudomonadota</taxon>
        <taxon>Gammaproteobacteria</taxon>
        <taxon>Vibrionales</taxon>
        <taxon>Vibrionaceae</taxon>
        <taxon>Vibrio</taxon>
    </lineage>
</organism>
<dbReference type="EMBL" id="CP045700">
    <property type="protein sequence ID" value="QGA66873.1"/>
    <property type="molecule type" value="Genomic_DNA"/>
</dbReference>
<evidence type="ECO:0000256" key="3">
    <source>
        <dbReference type="ARBA" id="ARBA00022475"/>
    </source>
</evidence>
<keyword evidence="10" id="KW-1185">Reference proteome</keyword>
<evidence type="ECO:0000313" key="10">
    <source>
        <dbReference type="Proteomes" id="UP000348942"/>
    </source>
</evidence>
<name>A0A5Q0TI49_9VIBR</name>
<feature type="transmembrane region" description="Helical" evidence="8">
    <location>
        <begin position="176"/>
        <end position="194"/>
    </location>
</feature>
<comment type="caution">
    <text evidence="8">Lacks conserved residue(s) required for the propagation of feature annotation.</text>
</comment>
<dbReference type="PANTHER" id="PTHR33508:SF2">
    <property type="entry name" value="UPF0056 INNER MEMBRANE PROTEIN MARC"/>
    <property type="match status" value="1"/>
</dbReference>
<feature type="transmembrane region" description="Helical" evidence="8">
    <location>
        <begin position="44"/>
        <end position="62"/>
    </location>
</feature>
<evidence type="ECO:0000256" key="5">
    <source>
        <dbReference type="ARBA" id="ARBA00022692"/>
    </source>
</evidence>
<evidence type="ECO:0000256" key="1">
    <source>
        <dbReference type="ARBA" id="ARBA00004429"/>
    </source>
</evidence>
<proteinExistence type="inferred from homology"/>
<accession>A0A5Q0TI49</accession>
<dbReference type="RefSeq" id="WP_153448962.1">
    <property type="nucleotide sequence ID" value="NZ_CP045700.1"/>
</dbReference>
<feature type="transmembrane region" description="Helical" evidence="8">
    <location>
        <begin position="108"/>
        <end position="128"/>
    </location>
</feature>
<evidence type="ECO:0000256" key="2">
    <source>
        <dbReference type="ARBA" id="ARBA00009784"/>
    </source>
</evidence>
<evidence type="ECO:0000256" key="7">
    <source>
        <dbReference type="ARBA" id="ARBA00023136"/>
    </source>
</evidence>
<comment type="subcellular location">
    <subcellularLocation>
        <location evidence="1">Cell inner membrane</location>
        <topology evidence="1">Multi-pass membrane protein</topology>
    </subcellularLocation>
    <subcellularLocation>
        <location evidence="8">Cell membrane</location>
        <topology evidence="8">Multi-pass membrane protein</topology>
    </subcellularLocation>
</comment>
<gene>
    <name evidence="9" type="ORF">GFB47_15980</name>
</gene>
<protein>
    <recommendedName>
        <fullName evidence="8">UPF0056 membrane protein</fullName>
    </recommendedName>
</protein>
<dbReference type="PANTHER" id="PTHR33508">
    <property type="entry name" value="UPF0056 MEMBRANE PROTEIN YHCE"/>
    <property type="match status" value="1"/>
</dbReference>
<evidence type="ECO:0000256" key="4">
    <source>
        <dbReference type="ARBA" id="ARBA00022519"/>
    </source>
</evidence>
<comment type="similarity">
    <text evidence="2 8">Belongs to the UPF0056 (MarC) family.</text>
</comment>